<dbReference type="EMBL" id="AQGS01000107">
    <property type="protein sequence ID" value="EPS42603.1"/>
    <property type="molecule type" value="Genomic_DNA"/>
</dbReference>
<evidence type="ECO:0000256" key="1">
    <source>
        <dbReference type="SAM" id="MobiDB-lite"/>
    </source>
</evidence>
<comment type="caution">
    <text evidence="2">The sequence shown here is derived from an EMBL/GenBank/DDBJ whole genome shotgun (WGS) entry which is preliminary data.</text>
</comment>
<feature type="compositionally biased region" description="Basic and acidic residues" evidence="1">
    <location>
        <begin position="271"/>
        <end position="281"/>
    </location>
</feature>
<proteinExistence type="predicted"/>
<dbReference type="OrthoDB" id="5430124at2759"/>
<dbReference type="Proteomes" id="UP000015100">
    <property type="component" value="Unassembled WGS sequence"/>
</dbReference>
<accession>S8BSX9</accession>
<evidence type="ECO:0000313" key="2">
    <source>
        <dbReference type="EMBL" id="EPS42603.1"/>
    </source>
</evidence>
<feature type="region of interest" description="Disordered" evidence="1">
    <location>
        <begin position="137"/>
        <end position="176"/>
    </location>
</feature>
<gene>
    <name evidence="2" type="ORF">H072_3406</name>
</gene>
<reference evidence="2 3" key="1">
    <citation type="journal article" date="2013" name="PLoS Genet.">
        <title>Genomic mechanisms accounting for the adaptation to parasitism in nematode-trapping fungi.</title>
        <authorList>
            <person name="Meerupati T."/>
            <person name="Andersson K.M."/>
            <person name="Friman E."/>
            <person name="Kumar D."/>
            <person name="Tunlid A."/>
            <person name="Ahren D."/>
        </authorList>
    </citation>
    <scope>NUCLEOTIDE SEQUENCE [LARGE SCALE GENOMIC DNA]</scope>
    <source>
        <strain evidence="2 3">CBS 200.50</strain>
    </source>
</reference>
<dbReference type="AlphaFoldDB" id="S8BSX9"/>
<feature type="region of interest" description="Disordered" evidence="1">
    <location>
        <begin position="269"/>
        <end position="288"/>
    </location>
</feature>
<reference evidence="3" key="2">
    <citation type="submission" date="2013-04" db="EMBL/GenBank/DDBJ databases">
        <title>Genomic mechanisms accounting for the adaptation to parasitism in nematode-trapping fungi.</title>
        <authorList>
            <person name="Ahren D.G."/>
        </authorList>
    </citation>
    <scope>NUCLEOTIDE SEQUENCE [LARGE SCALE GENOMIC DNA]</scope>
    <source>
        <strain evidence="3">CBS 200.50</strain>
    </source>
</reference>
<evidence type="ECO:0000313" key="3">
    <source>
        <dbReference type="Proteomes" id="UP000015100"/>
    </source>
</evidence>
<feature type="compositionally biased region" description="Acidic residues" evidence="1">
    <location>
        <begin position="146"/>
        <end position="174"/>
    </location>
</feature>
<dbReference type="HOGENOM" id="CLU_356787_0_0_1"/>
<sequence>MDRYRKIIRKDPSKPPRQYLKLEGIEEHKDFILSKHNAGVRQKHILAALRGRGVNLDLHQLKRILDMWGVSHKSLTRKRKLFIQRSIQKRQKLNKNTHKVRLGRSGRVLTQEEIDEIMAATPGYYKTDKQSPGDIILSTPTPAPQIEEEDPSSSDEFDVDSLNDENMSDADGDSIDGMPMIEVSDADSISGQPGYLVETNLLSIEQEYMAATDEIKHLYQSPIDIFQDNLASEYTEQQTFQAPESEDSIEKLQDTISINMDKIFSAELESEERLPGERLEESSDTESDIMENDLAETLPSRYARLFEELVEIELNSLKADATRFMREAECLAMELKITVEAAADQLYASDIENGDMVLPYYVCNQILDETGPHPLIKNKPVLVNDCTADEISECIEMLSLLMVISPHAPYNPSLYRYFIHLPTILKKYGLYHIYTAYCMHKSMTVVMDIAVIVRDLIPFSVRFNSYLLDILHVMGIGCHEMVLVTLDQRADQGFSTGEEIKPVEVTLKGFLKRYGRYHYSTTFGFSKLAARMCRVQGLEREGKELVYRIYHATKMSFLGNSIIARKWTRTTLLSLAYSLTLLENPRSALKMIKQAEEYNSDSLRLVTNPIYEKPTKAACYKRLGRFNESLEEYFDILHYHKEVQGINSVHAQLVIELIIRIMDDRGPVLYTSLDPVFQRVFNKFEKARRTGSKTYQQFWKAWERGGISTKELQEEYANALAARAKNRSSTLDLQDFIYFQGLENWMYSQGVPMETEAVGWVEDFGDIMDSS</sequence>
<protein>
    <recommendedName>
        <fullName evidence="4">Clr5 domain-containing protein</fullName>
    </recommendedName>
</protein>
<evidence type="ECO:0008006" key="4">
    <source>
        <dbReference type="Google" id="ProtNLM"/>
    </source>
</evidence>
<keyword evidence="3" id="KW-1185">Reference proteome</keyword>
<organism evidence="2 3">
    <name type="scientific">Dactylellina haptotyla (strain CBS 200.50)</name>
    <name type="common">Nematode-trapping fungus</name>
    <name type="synonym">Monacrosporium haptotylum</name>
    <dbReference type="NCBI Taxonomy" id="1284197"/>
    <lineage>
        <taxon>Eukaryota</taxon>
        <taxon>Fungi</taxon>
        <taxon>Dikarya</taxon>
        <taxon>Ascomycota</taxon>
        <taxon>Pezizomycotina</taxon>
        <taxon>Orbiliomycetes</taxon>
        <taxon>Orbiliales</taxon>
        <taxon>Orbiliaceae</taxon>
        <taxon>Dactylellina</taxon>
    </lineage>
</organism>
<name>S8BSX9_DACHA</name>